<dbReference type="InterPro" id="IPR003156">
    <property type="entry name" value="DHHA1_dom"/>
</dbReference>
<dbReference type="SUPFAM" id="SSF64182">
    <property type="entry name" value="DHH phosphoesterases"/>
    <property type="match status" value="1"/>
</dbReference>
<feature type="domain" description="DDH" evidence="1">
    <location>
        <begin position="22"/>
        <end position="172"/>
    </location>
</feature>
<dbReference type="InterPro" id="IPR051319">
    <property type="entry name" value="Oligoribo/pAp-PDE_c-di-AMP_PDE"/>
</dbReference>
<dbReference type="RefSeq" id="WP_101335148.1">
    <property type="nucleotide sequence ID" value="NZ_PJNI01000013.1"/>
</dbReference>
<dbReference type="Proteomes" id="UP000236654">
    <property type="component" value="Unassembled WGS sequence"/>
</dbReference>
<name>A0A2I0R118_9FLAO</name>
<dbReference type="Gene3D" id="3.10.310.30">
    <property type="match status" value="1"/>
</dbReference>
<dbReference type="OrthoDB" id="9803668at2"/>
<dbReference type="InterPro" id="IPR038763">
    <property type="entry name" value="DHH_sf"/>
</dbReference>
<proteinExistence type="predicted"/>
<organism evidence="3 4">
    <name type="scientific">Brumimicrobium salinarum</name>
    <dbReference type="NCBI Taxonomy" id="2058658"/>
    <lineage>
        <taxon>Bacteria</taxon>
        <taxon>Pseudomonadati</taxon>
        <taxon>Bacteroidota</taxon>
        <taxon>Flavobacteriia</taxon>
        <taxon>Flavobacteriales</taxon>
        <taxon>Crocinitomicaceae</taxon>
        <taxon>Brumimicrobium</taxon>
    </lineage>
</organism>
<feature type="domain" description="DHHA1" evidence="2">
    <location>
        <begin position="250"/>
        <end position="330"/>
    </location>
</feature>
<dbReference type="EMBL" id="PJNI01000013">
    <property type="protein sequence ID" value="PKR80090.1"/>
    <property type="molecule type" value="Genomic_DNA"/>
</dbReference>
<evidence type="ECO:0000313" key="3">
    <source>
        <dbReference type="EMBL" id="PKR80090.1"/>
    </source>
</evidence>
<dbReference type="PANTHER" id="PTHR47618:SF1">
    <property type="entry name" value="BIFUNCTIONAL OLIGORIBONUCLEASE AND PAP PHOSPHATASE NRNA"/>
    <property type="match status" value="1"/>
</dbReference>
<sequence length="335" mass="37437">MQIFTESKLTQVQNLFLEKKNFVITAHKSPDGDSIGSSVALYHYLKKKKINVTICHPDPHPYFLDWMKGTETIINYEQTPDAVKAKLEEADVIFCLDFNTLNRIGGMSKVVENSKAEKIMIDHHLHPSDEFDINFSDPASCSTAQLIADFILCMNDEQLLDENIGEAIYTGIMTDTGSFRFSSVTSHTHEVIALLMKYGVKPYKIHEAVFDTNTLDKLRLRSYAINEKLEIIPDSQTAIISLTQAELKKYNYVKGDTEGLVNVGLSINGIKRSIFLKEDGIIKISFRSKGENNPVNVMAATHFEGGGHANASGGKWNGTLAEAIQKIKNVLPEYD</sequence>
<protein>
    <submittedName>
        <fullName evidence="3">Phosphoesterase</fullName>
    </submittedName>
</protein>
<dbReference type="InterPro" id="IPR001667">
    <property type="entry name" value="DDH_dom"/>
</dbReference>
<keyword evidence="4" id="KW-1185">Reference proteome</keyword>
<accession>A0A2I0R118</accession>
<evidence type="ECO:0000313" key="4">
    <source>
        <dbReference type="Proteomes" id="UP000236654"/>
    </source>
</evidence>
<dbReference type="AlphaFoldDB" id="A0A2I0R118"/>
<dbReference type="Pfam" id="PF01368">
    <property type="entry name" value="DHH"/>
    <property type="match status" value="1"/>
</dbReference>
<comment type="caution">
    <text evidence="3">The sequence shown here is derived from an EMBL/GenBank/DDBJ whole genome shotgun (WGS) entry which is preliminary data.</text>
</comment>
<dbReference type="Pfam" id="PF02272">
    <property type="entry name" value="DHHA1"/>
    <property type="match status" value="1"/>
</dbReference>
<dbReference type="PANTHER" id="PTHR47618">
    <property type="entry name" value="BIFUNCTIONAL OLIGORIBONUCLEASE AND PAP PHOSPHATASE NRNA"/>
    <property type="match status" value="1"/>
</dbReference>
<gene>
    <name evidence="3" type="ORF">CW751_11330</name>
</gene>
<reference evidence="3 4" key="1">
    <citation type="submission" date="2017-12" db="EMBL/GenBank/DDBJ databases">
        <title>The draft genome sequence of Brumimicrobium saltpan LHR20.</title>
        <authorList>
            <person name="Do Z.-J."/>
            <person name="Luo H.-R."/>
        </authorList>
    </citation>
    <scope>NUCLEOTIDE SEQUENCE [LARGE SCALE GENOMIC DNA]</scope>
    <source>
        <strain evidence="3 4">LHR20</strain>
    </source>
</reference>
<dbReference type="Gene3D" id="3.90.1640.10">
    <property type="entry name" value="inorganic pyrophosphatase (n-terminal core)"/>
    <property type="match status" value="1"/>
</dbReference>
<evidence type="ECO:0000259" key="1">
    <source>
        <dbReference type="Pfam" id="PF01368"/>
    </source>
</evidence>
<dbReference type="GO" id="GO:0003676">
    <property type="term" value="F:nucleic acid binding"/>
    <property type="evidence" value="ECO:0007669"/>
    <property type="project" value="InterPro"/>
</dbReference>
<evidence type="ECO:0000259" key="2">
    <source>
        <dbReference type="Pfam" id="PF02272"/>
    </source>
</evidence>